<evidence type="ECO:0000313" key="2">
    <source>
        <dbReference type="EMBL" id="GJT93881.1"/>
    </source>
</evidence>
<dbReference type="Proteomes" id="UP001151760">
    <property type="component" value="Unassembled WGS sequence"/>
</dbReference>
<reference evidence="2" key="1">
    <citation type="journal article" date="2022" name="Int. J. Mol. Sci.">
        <title>Draft Genome of Tanacetum Coccineum: Genomic Comparison of Closely Related Tanacetum-Family Plants.</title>
        <authorList>
            <person name="Yamashiro T."/>
            <person name="Shiraishi A."/>
            <person name="Nakayama K."/>
            <person name="Satake H."/>
        </authorList>
    </citation>
    <scope>NUCLEOTIDE SEQUENCE</scope>
</reference>
<sequence length="143" mass="15143">MVSLIPYLTSLFPVASLSITVLTNHNTIHRPLVRSSSRNSLNSYQEPRVDKHKPLEGRPASRLEDIIPYGKQVGWLCYRDGGSGGSEGDDDGSNGDECTGGAVHLARRSPAEGGDSEIGGDGDGVVMARSLSTSASNGRDMEV</sequence>
<reference evidence="2" key="2">
    <citation type="submission" date="2022-01" db="EMBL/GenBank/DDBJ databases">
        <authorList>
            <person name="Yamashiro T."/>
            <person name="Shiraishi A."/>
            <person name="Satake H."/>
            <person name="Nakayama K."/>
        </authorList>
    </citation>
    <scope>NUCLEOTIDE SEQUENCE</scope>
</reference>
<name>A0ABQ5I2E8_9ASTR</name>
<organism evidence="2 3">
    <name type="scientific">Tanacetum coccineum</name>
    <dbReference type="NCBI Taxonomy" id="301880"/>
    <lineage>
        <taxon>Eukaryota</taxon>
        <taxon>Viridiplantae</taxon>
        <taxon>Streptophyta</taxon>
        <taxon>Embryophyta</taxon>
        <taxon>Tracheophyta</taxon>
        <taxon>Spermatophyta</taxon>
        <taxon>Magnoliopsida</taxon>
        <taxon>eudicotyledons</taxon>
        <taxon>Gunneridae</taxon>
        <taxon>Pentapetalae</taxon>
        <taxon>asterids</taxon>
        <taxon>campanulids</taxon>
        <taxon>Asterales</taxon>
        <taxon>Asteraceae</taxon>
        <taxon>Asteroideae</taxon>
        <taxon>Anthemideae</taxon>
        <taxon>Anthemidinae</taxon>
        <taxon>Tanacetum</taxon>
    </lineage>
</organism>
<dbReference type="EMBL" id="BQNB010020245">
    <property type="protein sequence ID" value="GJT93881.1"/>
    <property type="molecule type" value="Genomic_DNA"/>
</dbReference>
<proteinExistence type="predicted"/>
<comment type="caution">
    <text evidence="2">The sequence shown here is derived from an EMBL/GenBank/DDBJ whole genome shotgun (WGS) entry which is preliminary data.</text>
</comment>
<accession>A0ABQ5I2E8</accession>
<evidence type="ECO:0000313" key="3">
    <source>
        <dbReference type="Proteomes" id="UP001151760"/>
    </source>
</evidence>
<evidence type="ECO:0000256" key="1">
    <source>
        <dbReference type="SAM" id="MobiDB-lite"/>
    </source>
</evidence>
<keyword evidence="3" id="KW-1185">Reference proteome</keyword>
<feature type="compositionally biased region" description="Basic and acidic residues" evidence="1">
    <location>
        <begin position="47"/>
        <end position="63"/>
    </location>
</feature>
<feature type="region of interest" description="Disordered" evidence="1">
    <location>
        <begin position="33"/>
        <end position="63"/>
    </location>
</feature>
<gene>
    <name evidence="2" type="ORF">Tco_1082726</name>
</gene>
<protein>
    <submittedName>
        <fullName evidence="2">Uncharacterized protein</fullName>
    </submittedName>
</protein>
<feature type="compositionally biased region" description="Low complexity" evidence="1">
    <location>
        <begin position="33"/>
        <end position="43"/>
    </location>
</feature>
<feature type="region of interest" description="Disordered" evidence="1">
    <location>
        <begin position="80"/>
        <end position="143"/>
    </location>
</feature>